<dbReference type="OrthoDB" id="5293448at2"/>
<protein>
    <recommendedName>
        <fullName evidence="3">FecR protein domain-containing protein</fullName>
    </recommendedName>
</protein>
<evidence type="ECO:0000313" key="2">
    <source>
        <dbReference type="Proteomes" id="UP000197003"/>
    </source>
</evidence>
<proteinExistence type="predicted"/>
<reference evidence="1 2" key="1">
    <citation type="submission" date="2017-04" db="EMBL/GenBank/DDBJ databases">
        <title>Whole genome sequence of Bdellovibrio bacteriovorus strain SSB218315.</title>
        <authorList>
            <person name="Oyedara O."/>
            <person name="Rodriguez-Perez M.A."/>
        </authorList>
    </citation>
    <scope>NUCLEOTIDE SEQUENCE [LARGE SCALE GENOMIC DNA]</scope>
    <source>
        <strain evidence="1 2">SSB218315</strain>
    </source>
</reference>
<dbReference type="AlphaFoldDB" id="A0A1Z3N868"/>
<organism evidence="1 2">
    <name type="scientific">Bdellovibrio bacteriovorus</name>
    <dbReference type="NCBI Taxonomy" id="959"/>
    <lineage>
        <taxon>Bacteria</taxon>
        <taxon>Pseudomonadati</taxon>
        <taxon>Bdellovibrionota</taxon>
        <taxon>Bdellovibrionia</taxon>
        <taxon>Bdellovibrionales</taxon>
        <taxon>Pseudobdellovibrionaceae</taxon>
        <taxon>Bdellovibrio</taxon>
    </lineage>
</organism>
<accession>A0A1Z3N868</accession>
<evidence type="ECO:0000313" key="1">
    <source>
        <dbReference type="EMBL" id="ASD63637.1"/>
    </source>
</evidence>
<gene>
    <name evidence="1" type="ORF">B9G79_08640</name>
</gene>
<dbReference type="EMBL" id="CP020946">
    <property type="protein sequence ID" value="ASD63637.1"/>
    <property type="molecule type" value="Genomic_DNA"/>
</dbReference>
<name>A0A1Z3N868_BDEBC</name>
<dbReference type="Proteomes" id="UP000197003">
    <property type="component" value="Chromosome"/>
</dbReference>
<evidence type="ECO:0008006" key="3">
    <source>
        <dbReference type="Google" id="ProtNLM"/>
    </source>
</evidence>
<sequence length="245" mass="28173">MKKIVRLMLFLMAFQMEVRVRAAGDLIEQPSACLKSQESCAIQVTGSAFHFEKGDHQLHATGGSAVVRLTPDQWRLVKGAVWVEGGKNLQLESLYASTQATMGEYWVISQDSRILIRNMNASLKVTLRDGKTLEIPEGFEVWVAGLNSQGKTEYGMIEPINMKEHLPMWNSLYRGSKEDFVKEVRLYRDNWGDLAQKSSRLYQTLTERKIASIEAQEKAEEARRQRKAAELQRMKDLYRQRVFER</sequence>
<dbReference type="RefSeq" id="WP_088565162.1">
    <property type="nucleotide sequence ID" value="NZ_CP020946.1"/>
</dbReference>